<organism evidence="1 2">
    <name type="scientific">Fusarium culmorum</name>
    <dbReference type="NCBI Taxonomy" id="5516"/>
    <lineage>
        <taxon>Eukaryota</taxon>
        <taxon>Fungi</taxon>
        <taxon>Dikarya</taxon>
        <taxon>Ascomycota</taxon>
        <taxon>Pezizomycotina</taxon>
        <taxon>Sordariomycetes</taxon>
        <taxon>Hypocreomycetidae</taxon>
        <taxon>Hypocreales</taxon>
        <taxon>Nectriaceae</taxon>
        <taxon>Fusarium</taxon>
    </lineage>
</organism>
<evidence type="ECO:0000313" key="2">
    <source>
        <dbReference type="Proteomes" id="UP000241587"/>
    </source>
</evidence>
<dbReference type="OMA" id="KANRCIM"/>
<keyword evidence="2" id="KW-1185">Reference proteome</keyword>
<evidence type="ECO:0000313" key="1">
    <source>
        <dbReference type="EMBL" id="PTD08794.1"/>
    </source>
</evidence>
<dbReference type="EMBL" id="PVEM01000004">
    <property type="protein sequence ID" value="PTD08794.1"/>
    <property type="molecule type" value="Genomic_DNA"/>
</dbReference>
<dbReference type="OrthoDB" id="10282683at2759"/>
<dbReference type="Proteomes" id="UP000241587">
    <property type="component" value="Unassembled WGS sequence"/>
</dbReference>
<proteinExistence type="predicted"/>
<accession>A0A2T4GZ19</accession>
<name>A0A2T4GZ19_FUSCU</name>
<gene>
    <name evidence="1" type="ORF">FCULG_00010946</name>
</gene>
<dbReference type="AlphaFoldDB" id="A0A2T4GZ19"/>
<reference evidence="1 2" key="1">
    <citation type="submission" date="2018-02" db="EMBL/GenBank/DDBJ databases">
        <title>Fusarium culmorum secondary metabolites in fungal-bacterial-plant interactions.</title>
        <authorList>
            <person name="Schmidt R."/>
        </authorList>
    </citation>
    <scope>NUCLEOTIDE SEQUENCE [LARGE SCALE GENOMIC DNA]</scope>
    <source>
        <strain evidence="1 2">PV</strain>
    </source>
</reference>
<comment type="caution">
    <text evidence="1">The sequence shown here is derived from an EMBL/GenBank/DDBJ whole genome shotgun (WGS) entry which is preliminary data.</text>
</comment>
<protein>
    <submittedName>
        <fullName evidence="1">Uncharacterized protein</fullName>
    </submittedName>
</protein>
<sequence>MGAASSTGVLHLFMITYNTMSKYSASKPTNSETVALLDDKPGEATDIHDRPAKRPRQMRLPRVNMERLGELCGLRKLRSGTRSDYNAMTTVGSALAAMELDSKAKRPTGLIWSMEKANRCIMKKDL</sequence>